<proteinExistence type="predicted"/>
<name>V2WKH5_MONRO</name>
<comment type="caution">
    <text evidence="1">The sequence shown here is derived from an EMBL/GenBank/DDBJ whole genome shotgun (WGS) entry which is preliminary data.</text>
</comment>
<evidence type="ECO:0000313" key="1">
    <source>
        <dbReference type="EMBL" id="ESK82097.1"/>
    </source>
</evidence>
<dbReference type="KEGG" id="mrr:Moror_3514"/>
<sequence length="72" mass="7934">TNLKSSENHHDTSWRKIFRVTWLVKETPNGAFDLGDGPGKPNQRERLLVVICHLGYPVIAGAGGVSSQKDAY</sequence>
<accession>V2WKH5</accession>
<reference evidence="1 2" key="1">
    <citation type="journal article" date="2014" name="BMC Genomics">
        <title>Genome and secretome analysis of the hemibiotrophic fungal pathogen, Moniliophthora roreri, which causes frosty pod rot disease of cacao: mechanisms of the biotrophic and necrotrophic phases.</title>
        <authorList>
            <person name="Meinhardt L.W."/>
            <person name="Costa G.G.L."/>
            <person name="Thomazella D.P.T."/>
            <person name="Teixeira P.J.P.L."/>
            <person name="Carazzolle M.F."/>
            <person name="Schuster S.C."/>
            <person name="Carlson J.E."/>
            <person name="Guiltinan M.J."/>
            <person name="Mieczkowski P."/>
            <person name="Farmer A."/>
            <person name="Ramaraj T."/>
            <person name="Crozier J."/>
            <person name="Davis R.E."/>
            <person name="Shao J."/>
            <person name="Melnick R.L."/>
            <person name="Pereira G.A.G."/>
            <person name="Bailey B.A."/>
        </authorList>
    </citation>
    <scope>NUCLEOTIDE SEQUENCE [LARGE SCALE GENOMIC DNA]</scope>
    <source>
        <strain evidence="1 2">MCA 2997</strain>
    </source>
</reference>
<feature type="non-terminal residue" evidence="1">
    <location>
        <position position="1"/>
    </location>
</feature>
<dbReference type="AlphaFoldDB" id="V2WKH5"/>
<dbReference type="Proteomes" id="UP000017559">
    <property type="component" value="Unassembled WGS sequence"/>
</dbReference>
<protein>
    <submittedName>
        <fullName evidence="1">Uncharacterized protein</fullName>
    </submittedName>
</protein>
<evidence type="ECO:0000313" key="2">
    <source>
        <dbReference type="Proteomes" id="UP000017559"/>
    </source>
</evidence>
<gene>
    <name evidence="1" type="ORF">Moror_3514</name>
</gene>
<dbReference type="EMBL" id="AWSO01002075">
    <property type="protein sequence ID" value="ESK82097.1"/>
    <property type="molecule type" value="Genomic_DNA"/>
</dbReference>
<organism evidence="1 2">
    <name type="scientific">Moniliophthora roreri (strain MCA 2997)</name>
    <name type="common">Cocoa frosty pod rot fungus</name>
    <name type="synonym">Crinipellis roreri</name>
    <dbReference type="NCBI Taxonomy" id="1381753"/>
    <lineage>
        <taxon>Eukaryota</taxon>
        <taxon>Fungi</taxon>
        <taxon>Dikarya</taxon>
        <taxon>Basidiomycota</taxon>
        <taxon>Agaricomycotina</taxon>
        <taxon>Agaricomycetes</taxon>
        <taxon>Agaricomycetidae</taxon>
        <taxon>Agaricales</taxon>
        <taxon>Marasmiineae</taxon>
        <taxon>Marasmiaceae</taxon>
        <taxon>Moniliophthora</taxon>
    </lineage>
</organism>
<keyword evidence="2" id="KW-1185">Reference proteome</keyword>
<dbReference type="HOGENOM" id="CLU_2729195_0_0_1"/>